<dbReference type="Proteomes" id="UP000236291">
    <property type="component" value="Unassembled WGS sequence"/>
</dbReference>
<dbReference type="PANTHER" id="PTHR33021:SF193">
    <property type="entry name" value="OS06G0218600 PROTEIN"/>
    <property type="match status" value="1"/>
</dbReference>
<evidence type="ECO:0000259" key="9">
    <source>
        <dbReference type="PROSITE" id="PS51485"/>
    </source>
</evidence>
<evidence type="ECO:0000313" key="11">
    <source>
        <dbReference type="Proteomes" id="UP000236291"/>
    </source>
</evidence>
<evidence type="ECO:0000256" key="6">
    <source>
        <dbReference type="SAM" id="MobiDB-lite"/>
    </source>
</evidence>
<dbReference type="Gene3D" id="2.60.40.420">
    <property type="entry name" value="Cupredoxins - blue copper proteins"/>
    <property type="match status" value="1"/>
</dbReference>
<accession>A0A2K3LLB7</accession>
<dbReference type="InterPro" id="IPR003245">
    <property type="entry name" value="Phytocyanin_dom"/>
</dbReference>
<evidence type="ECO:0000256" key="5">
    <source>
        <dbReference type="ARBA" id="ARBA00023180"/>
    </source>
</evidence>
<evidence type="ECO:0000256" key="2">
    <source>
        <dbReference type="ARBA" id="ARBA00022723"/>
    </source>
</evidence>
<protein>
    <submittedName>
        <fullName evidence="10">Blue copper protein</fullName>
    </submittedName>
</protein>
<dbReference type="GO" id="GO:0005886">
    <property type="term" value="C:plasma membrane"/>
    <property type="evidence" value="ECO:0007669"/>
    <property type="project" value="TreeGrafter"/>
</dbReference>
<keyword evidence="1" id="KW-0813">Transport</keyword>
<dbReference type="FunFam" id="2.60.40.420:FF:000003">
    <property type="entry name" value="Blue copper"/>
    <property type="match status" value="1"/>
</dbReference>
<dbReference type="PANTHER" id="PTHR33021">
    <property type="entry name" value="BLUE COPPER PROTEIN"/>
    <property type="match status" value="1"/>
</dbReference>
<keyword evidence="8" id="KW-0732">Signal</keyword>
<dbReference type="Pfam" id="PF02298">
    <property type="entry name" value="Cu_bind_like"/>
    <property type="match status" value="1"/>
</dbReference>
<keyword evidence="7" id="KW-0472">Membrane</keyword>
<dbReference type="CDD" id="cd04216">
    <property type="entry name" value="Phytocyanin"/>
    <property type="match status" value="1"/>
</dbReference>
<dbReference type="InterPro" id="IPR039391">
    <property type="entry name" value="Phytocyanin-like"/>
</dbReference>
<reference evidence="10 11" key="1">
    <citation type="journal article" date="2014" name="Am. J. Bot.">
        <title>Genome assembly and annotation for red clover (Trifolium pratense; Fabaceae).</title>
        <authorList>
            <person name="Istvanek J."/>
            <person name="Jaros M."/>
            <person name="Krenek A."/>
            <person name="Repkova J."/>
        </authorList>
    </citation>
    <scope>NUCLEOTIDE SEQUENCE [LARGE SCALE GENOMIC DNA]</scope>
    <source>
        <strain evidence="11">cv. Tatra</strain>
        <tissue evidence="10">Young leaves</tissue>
    </source>
</reference>
<dbReference type="GO" id="GO:0046872">
    <property type="term" value="F:metal ion binding"/>
    <property type="evidence" value="ECO:0007669"/>
    <property type="project" value="UniProtKB-KW"/>
</dbReference>
<evidence type="ECO:0000256" key="4">
    <source>
        <dbReference type="ARBA" id="ARBA00023008"/>
    </source>
</evidence>
<keyword evidence="5" id="KW-0325">Glycoprotein</keyword>
<dbReference type="InterPro" id="IPR028871">
    <property type="entry name" value="BlueCu_1_BS"/>
</dbReference>
<dbReference type="PROSITE" id="PS51485">
    <property type="entry name" value="PHYTOCYANIN"/>
    <property type="match status" value="1"/>
</dbReference>
<evidence type="ECO:0000256" key="7">
    <source>
        <dbReference type="SAM" id="Phobius"/>
    </source>
</evidence>
<dbReference type="EMBL" id="ASHM01035761">
    <property type="protein sequence ID" value="PNX79335.1"/>
    <property type="molecule type" value="Genomic_DNA"/>
</dbReference>
<keyword evidence="7" id="KW-1133">Transmembrane helix</keyword>
<dbReference type="InterPro" id="IPR008972">
    <property type="entry name" value="Cupredoxin"/>
</dbReference>
<keyword evidence="7" id="KW-0812">Transmembrane</keyword>
<evidence type="ECO:0000256" key="3">
    <source>
        <dbReference type="ARBA" id="ARBA00022982"/>
    </source>
</evidence>
<feature type="chain" id="PRO_5014396013" evidence="8">
    <location>
        <begin position="26"/>
        <end position="195"/>
    </location>
</feature>
<gene>
    <name evidence="10" type="ORF">L195_g035319</name>
</gene>
<reference evidence="10 11" key="2">
    <citation type="journal article" date="2017" name="Front. Plant Sci.">
        <title>Gene Classification and Mining of Molecular Markers Useful in Red Clover (Trifolium pratense) Breeding.</title>
        <authorList>
            <person name="Istvanek J."/>
            <person name="Dluhosova J."/>
            <person name="Dluhos P."/>
            <person name="Patkova L."/>
            <person name="Nedelnik J."/>
            <person name="Repkova J."/>
        </authorList>
    </citation>
    <scope>NUCLEOTIDE SEQUENCE [LARGE SCALE GENOMIC DNA]</scope>
    <source>
        <strain evidence="11">cv. Tatra</strain>
        <tissue evidence="10">Young leaves</tissue>
    </source>
</reference>
<comment type="caution">
    <text evidence="10">The sequence shown here is derived from an EMBL/GenBank/DDBJ whole genome shotgun (WGS) entry which is preliminary data.</text>
</comment>
<dbReference type="SUPFAM" id="SSF49503">
    <property type="entry name" value="Cupredoxins"/>
    <property type="match status" value="1"/>
</dbReference>
<evidence type="ECO:0000256" key="1">
    <source>
        <dbReference type="ARBA" id="ARBA00022448"/>
    </source>
</evidence>
<proteinExistence type="predicted"/>
<dbReference type="GO" id="GO:0009055">
    <property type="term" value="F:electron transfer activity"/>
    <property type="evidence" value="ECO:0007669"/>
    <property type="project" value="InterPro"/>
</dbReference>
<evidence type="ECO:0000256" key="8">
    <source>
        <dbReference type="SAM" id="SignalP"/>
    </source>
</evidence>
<dbReference type="PROSITE" id="PS00196">
    <property type="entry name" value="COPPER_BLUE"/>
    <property type="match status" value="1"/>
</dbReference>
<keyword evidence="2" id="KW-0479">Metal-binding</keyword>
<sequence length="195" mass="20147">MAFSNIAMVLCFFLVAINMALPTLATVHTVGDTTGWAIAVDYTTWASDKTFAVGDTLVFNYGAGHTVDEVKESDYKSCTTGNSISTDSTGATTIPLKKAGKHYFICAVPGHCIGGMKLAVKVKASSAASAAPSATPGKPSPSDGTPAATATPTTPSTTTTTTPTTHQNESSATSLSPIVAMFFTVSWMIFSYILG</sequence>
<feature type="compositionally biased region" description="Low complexity" evidence="6">
    <location>
        <begin position="130"/>
        <end position="165"/>
    </location>
</feature>
<organism evidence="10 11">
    <name type="scientific">Trifolium pratense</name>
    <name type="common">Red clover</name>
    <dbReference type="NCBI Taxonomy" id="57577"/>
    <lineage>
        <taxon>Eukaryota</taxon>
        <taxon>Viridiplantae</taxon>
        <taxon>Streptophyta</taxon>
        <taxon>Embryophyta</taxon>
        <taxon>Tracheophyta</taxon>
        <taxon>Spermatophyta</taxon>
        <taxon>Magnoliopsida</taxon>
        <taxon>eudicotyledons</taxon>
        <taxon>Gunneridae</taxon>
        <taxon>Pentapetalae</taxon>
        <taxon>rosids</taxon>
        <taxon>fabids</taxon>
        <taxon>Fabales</taxon>
        <taxon>Fabaceae</taxon>
        <taxon>Papilionoideae</taxon>
        <taxon>50 kb inversion clade</taxon>
        <taxon>NPAAA clade</taxon>
        <taxon>Hologalegina</taxon>
        <taxon>IRL clade</taxon>
        <taxon>Trifolieae</taxon>
        <taxon>Trifolium</taxon>
    </lineage>
</organism>
<feature type="domain" description="Phytocyanin" evidence="9">
    <location>
        <begin position="26"/>
        <end position="124"/>
    </location>
</feature>
<keyword evidence="4" id="KW-0186">Copper</keyword>
<feature type="transmembrane region" description="Helical" evidence="7">
    <location>
        <begin position="175"/>
        <end position="194"/>
    </location>
</feature>
<feature type="signal peptide" evidence="8">
    <location>
        <begin position="1"/>
        <end position="25"/>
    </location>
</feature>
<dbReference type="STRING" id="57577.A0A2K3LLB7"/>
<feature type="region of interest" description="Disordered" evidence="6">
    <location>
        <begin position="130"/>
        <end position="171"/>
    </location>
</feature>
<dbReference type="AlphaFoldDB" id="A0A2K3LLB7"/>
<name>A0A2K3LLB7_TRIPR</name>
<keyword evidence="3" id="KW-0249">Electron transport</keyword>
<evidence type="ECO:0000313" key="10">
    <source>
        <dbReference type="EMBL" id="PNX79335.1"/>
    </source>
</evidence>